<evidence type="ECO:0000313" key="2">
    <source>
        <dbReference type="EMBL" id="MBC8568610.1"/>
    </source>
</evidence>
<gene>
    <name evidence="2" type="ORF">H8692_07565</name>
</gene>
<name>A0A926E683_9FIRM</name>
<keyword evidence="3" id="KW-1185">Reference proteome</keyword>
<dbReference type="RefSeq" id="WP_177268011.1">
    <property type="nucleotide sequence ID" value="NZ_JACRTA010000002.1"/>
</dbReference>
<sequence length="146" mass="16861">MKKFLILFFLCILCLCGCNSRENVHNISLYSADKEQQISIKSADSVFSDNISDSGEIKKFVNNLRIEDWELSQLPENAQESGNFTFLQEKTEKILQAEADERLYEFFSFSCYKDLPYISVKIADSEMNFKISEDTAGYLNDFLTDK</sequence>
<dbReference type="EMBL" id="JACRTA010000002">
    <property type="protein sequence ID" value="MBC8568610.1"/>
    <property type="molecule type" value="Genomic_DNA"/>
</dbReference>
<dbReference type="AlphaFoldDB" id="A0A926E683"/>
<dbReference type="Proteomes" id="UP000610862">
    <property type="component" value="Unassembled WGS sequence"/>
</dbReference>
<keyword evidence="1" id="KW-0732">Signal</keyword>
<reference evidence="2" key="1">
    <citation type="submission" date="2020-08" db="EMBL/GenBank/DDBJ databases">
        <title>Genome public.</title>
        <authorList>
            <person name="Liu C."/>
            <person name="Sun Q."/>
        </authorList>
    </citation>
    <scope>NUCLEOTIDE SEQUENCE</scope>
    <source>
        <strain evidence="2">NSJ-24</strain>
    </source>
</reference>
<protein>
    <submittedName>
        <fullName evidence="2">Uncharacterized protein</fullName>
    </submittedName>
</protein>
<organism evidence="2 3">
    <name type="scientific">Lentihominibacter hominis</name>
    <dbReference type="NCBI Taxonomy" id="2763645"/>
    <lineage>
        <taxon>Bacteria</taxon>
        <taxon>Bacillati</taxon>
        <taxon>Bacillota</taxon>
        <taxon>Clostridia</taxon>
        <taxon>Peptostreptococcales</taxon>
        <taxon>Anaerovoracaceae</taxon>
        <taxon>Lentihominibacter</taxon>
    </lineage>
</organism>
<evidence type="ECO:0000256" key="1">
    <source>
        <dbReference type="SAM" id="SignalP"/>
    </source>
</evidence>
<feature type="chain" id="PRO_5037113314" evidence="1">
    <location>
        <begin position="21"/>
        <end position="146"/>
    </location>
</feature>
<comment type="caution">
    <text evidence="2">The sequence shown here is derived from an EMBL/GenBank/DDBJ whole genome shotgun (WGS) entry which is preliminary data.</text>
</comment>
<feature type="signal peptide" evidence="1">
    <location>
        <begin position="1"/>
        <end position="20"/>
    </location>
</feature>
<evidence type="ECO:0000313" key="3">
    <source>
        <dbReference type="Proteomes" id="UP000610862"/>
    </source>
</evidence>
<accession>A0A926E683</accession>
<proteinExistence type="predicted"/>